<evidence type="ECO:0000313" key="9">
    <source>
        <dbReference type="EMBL" id="KSU84925.1"/>
    </source>
</evidence>
<dbReference type="Pfam" id="PF02028">
    <property type="entry name" value="BCCT"/>
    <property type="match status" value="1"/>
</dbReference>
<dbReference type="OrthoDB" id="9775735at2"/>
<keyword evidence="10" id="KW-1185">Reference proteome</keyword>
<sequence>MVAILLIATFFITSADSATFVLGMQTSNGSLYPSNKIKFMWGIVQAATAAVLLWSGELQGLQTAAIITAFPFAFILITMMFSMVKTLREELASI</sequence>
<evidence type="ECO:0000256" key="5">
    <source>
        <dbReference type="ARBA" id="ARBA00022692"/>
    </source>
</evidence>
<evidence type="ECO:0000256" key="7">
    <source>
        <dbReference type="ARBA" id="ARBA00023136"/>
    </source>
</evidence>
<dbReference type="GO" id="GO:0005886">
    <property type="term" value="C:plasma membrane"/>
    <property type="evidence" value="ECO:0007669"/>
    <property type="project" value="UniProtKB-SubCell"/>
</dbReference>
<dbReference type="EMBL" id="LNQN01000001">
    <property type="protein sequence ID" value="KSU84925.1"/>
    <property type="molecule type" value="Genomic_DNA"/>
</dbReference>
<dbReference type="PANTHER" id="PTHR30047:SF7">
    <property type="entry name" value="HIGH-AFFINITY CHOLINE TRANSPORT PROTEIN"/>
    <property type="match status" value="1"/>
</dbReference>
<dbReference type="InterPro" id="IPR000060">
    <property type="entry name" value="BCCT_transptr"/>
</dbReference>
<evidence type="ECO:0000256" key="4">
    <source>
        <dbReference type="ARBA" id="ARBA00022475"/>
    </source>
</evidence>
<comment type="caution">
    <text evidence="9">The sequence shown here is derived from an EMBL/GenBank/DDBJ whole genome shotgun (WGS) entry which is preliminary data.</text>
</comment>
<evidence type="ECO:0000256" key="1">
    <source>
        <dbReference type="ARBA" id="ARBA00004651"/>
    </source>
</evidence>
<gene>
    <name evidence="9" type="ORF">AS030_05210</name>
</gene>
<evidence type="ECO:0000256" key="3">
    <source>
        <dbReference type="ARBA" id="ARBA00022448"/>
    </source>
</evidence>
<evidence type="ECO:0000256" key="2">
    <source>
        <dbReference type="ARBA" id="ARBA00005658"/>
    </source>
</evidence>
<dbReference type="GO" id="GO:0022857">
    <property type="term" value="F:transmembrane transporter activity"/>
    <property type="evidence" value="ECO:0007669"/>
    <property type="project" value="InterPro"/>
</dbReference>
<reference evidence="9 10" key="1">
    <citation type="journal article" date="2014" name="Antonie Van Leeuwenhoek">
        <title>Fictibacillus enclensis sp. nov., isolated from marine sediment.</title>
        <authorList>
            <person name="Dastager S.G."/>
            <person name="Mawlankar R."/>
            <person name="Srinivasan K."/>
            <person name="Tang S.K."/>
            <person name="Lee J.C."/>
            <person name="Ramana V.V."/>
            <person name="Shouche Y.S."/>
        </authorList>
    </citation>
    <scope>NUCLEOTIDE SEQUENCE [LARGE SCALE GENOMIC DNA]</scope>
    <source>
        <strain evidence="9 10">NIO-1003</strain>
    </source>
</reference>
<feature type="transmembrane region" description="Helical" evidence="8">
    <location>
        <begin position="39"/>
        <end position="56"/>
    </location>
</feature>
<comment type="similarity">
    <text evidence="2">Belongs to the BCCT transporter (TC 2.A.15) family.</text>
</comment>
<keyword evidence="4" id="KW-1003">Cell membrane</keyword>
<name>A0A0V8JD99_9BACL</name>
<evidence type="ECO:0000313" key="10">
    <source>
        <dbReference type="Proteomes" id="UP000054099"/>
    </source>
</evidence>
<evidence type="ECO:0000256" key="8">
    <source>
        <dbReference type="SAM" id="Phobius"/>
    </source>
</evidence>
<keyword evidence="6 8" id="KW-1133">Transmembrane helix</keyword>
<accession>A0A0V8JD99</accession>
<organism evidence="9 10">
    <name type="scientific">Fictibacillus enclensis</name>
    <dbReference type="NCBI Taxonomy" id="1017270"/>
    <lineage>
        <taxon>Bacteria</taxon>
        <taxon>Bacillati</taxon>
        <taxon>Bacillota</taxon>
        <taxon>Bacilli</taxon>
        <taxon>Bacillales</taxon>
        <taxon>Fictibacillaceae</taxon>
        <taxon>Fictibacillus</taxon>
    </lineage>
</organism>
<keyword evidence="7 8" id="KW-0472">Membrane</keyword>
<dbReference type="Proteomes" id="UP000054099">
    <property type="component" value="Unassembled WGS sequence"/>
</dbReference>
<keyword evidence="5 8" id="KW-0812">Transmembrane</keyword>
<proteinExistence type="inferred from homology"/>
<dbReference type="PANTHER" id="PTHR30047">
    <property type="entry name" value="HIGH-AFFINITY CHOLINE TRANSPORT PROTEIN-RELATED"/>
    <property type="match status" value="1"/>
</dbReference>
<comment type="subcellular location">
    <subcellularLocation>
        <location evidence="1">Cell membrane</location>
        <topology evidence="1">Multi-pass membrane protein</topology>
    </subcellularLocation>
</comment>
<evidence type="ECO:0000256" key="6">
    <source>
        <dbReference type="ARBA" id="ARBA00022989"/>
    </source>
</evidence>
<evidence type="ECO:0008006" key="11">
    <source>
        <dbReference type="Google" id="ProtNLM"/>
    </source>
</evidence>
<dbReference type="AlphaFoldDB" id="A0A0V8JD99"/>
<protein>
    <recommendedName>
        <fullName evidence="11">Glycine/betaine ABC transporter</fullName>
    </recommendedName>
</protein>
<feature type="transmembrane region" description="Helical" evidence="8">
    <location>
        <begin position="63"/>
        <end position="84"/>
    </location>
</feature>
<keyword evidence="3" id="KW-0813">Transport</keyword>